<evidence type="ECO:0000259" key="1">
    <source>
        <dbReference type="Pfam" id="PF02625"/>
    </source>
</evidence>
<sequence length="266" mass="28822">MLNLYERASELVKANVPFALATIVESKGSTPRHSGKMIVLEEGEIIGTIGGGLAEKTVIDRAVEAIKLGKSEMVEMILNSDAEDGLPMHCGGGLKVFVEVHVTRPTLVLAGGGHVNMSLYKFALALGYDVIIVEDREAFGNPVRFPEAREIHVHEDMEKAMGLVHVHPDMYIVIATKDSDEKALRAVVNSDAAYIGLIGSRRKVGIILEHLKEEGVDASVLERVHAPIGLDIGAETPPEIAVSILAEVLKVMKEATGRSMKELRFK</sequence>
<dbReference type="AlphaFoldDB" id="A0A1G5S3J5"/>
<proteinExistence type="predicted"/>
<accession>A0A1G5S3J5</accession>
<reference evidence="3 4" key="1">
    <citation type="submission" date="2016-10" db="EMBL/GenBank/DDBJ databases">
        <authorList>
            <person name="de Groot N.N."/>
        </authorList>
    </citation>
    <scope>NUCLEOTIDE SEQUENCE [LARGE SCALE GENOMIC DNA]</scope>
    <source>
        <strain evidence="3 4">DSM 2784</strain>
    </source>
</reference>
<dbReference type="PANTHER" id="PTHR30388">
    <property type="entry name" value="ALDEHYDE OXIDOREDUCTASE MOLYBDENUM COFACTOR ASSEMBLY PROTEIN"/>
    <property type="match status" value="1"/>
</dbReference>
<dbReference type="Proteomes" id="UP000199208">
    <property type="component" value="Unassembled WGS sequence"/>
</dbReference>
<gene>
    <name evidence="3" type="ORF">SAMN03080599_02549</name>
</gene>
<dbReference type="Gene3D" id="3.40.50.720">
    <property type="entry name" value="NAD(P)-binding Rossmann-like Domain"/>
    <property type="match status" value="1"/>
</dbReference>
<dbReference type="PANTHER" id="PTHR30388:SF6">
    <property type="entry name" value="XANTHINE DEHYDROGENASE SUBUNIT A-RELATED"/>
    <property type="match status" value="1"/>
</dbReference>
<evidence type="ECO:0000313" key="4">
    <source>
        <dbReference type="Proteomes" id="UP000199208"/>
    </source>
</evidence>
<dbReference type="EMBL" id="FMWL01000015">
    <property type="protein sequence ID" value="SCZ80982.1"/>
    <property type="molecule type" value="Genomic_DNA"/>
</dbReference>
<dbReference type="InterPro" id="IPR027051">
    <property type="entry name" value="XdhC_Rossmann_dom"/>
</dbReference>
<dbReference type="InterPro" id="IPR052698">
    <property type="entry name" value="MoCofactor_Util/Proc"/>
</dbReference>
<evidence type="ECO:0000259" key="2">
    <source>
        <dbReference type="Pfam" id="PF13478"/>
    </source>
</evidence>
<dbReference type="InterPro" id="IPR003777">
    <property type="entry name" value="XdhC_CoxI"/>
</dbReference>
<dbReference type="OrthoDB" id="9773039at2"/>
<feature type="domain" description="XdhC Rossmann" evidence="2">
    <location>
        <begin position="107"/>
        <end position="248"/>
    </location>
</feature>
<dbReference type="STRING" id="1120920.SAMN03080599_02549"/>
<feature type="domain" description="XdhC- CoxI" evidence="1">
    <location>
        <begin position="12"/>
        <end position="75"/>
    </location>
</feature>
<keyword evidence="4" id="KW-1185">Reference proteome</keyword>
<dbReference type="Pfam" id="PF13478">
    <property type="entry name" value="XdhC_C"/>
    <property type="match status" value="1"/>
</dbReference>
<name>A0A1G5S3J5_9FIRM</name>
<dbReference type="RefSeq" id="WP_092592086.1">
    <property type="nucleotide sequence ID" value="NZ_FMWL01000015.1"/>
</dbReference>
<dbReference type="Pfam" id="PF02625">
    <property type="entry name" value="XdhC_CoxI"/>
    <property type="match status" value="1"/>
</dbReference>
<protein>
    <submittedName>
        <fullName evidence="3">Xanthine and CO dehydrogenase maturation factor, XdhC/CoxF family</fullName>
    </submittedName>
</protein>
<organism evidence="3 4">
    <name type="scientific">Acidaminobacter hydrogenoformans DSM 2784</name>
    <dbReference type="NCBI Taxonomy" id="1120920"/>
    <lineage>
        <taxon>Bacteria</taxon>
        <taxon>Bacillati</taxon>
        <taxon>Bacillota</taxon>
        <taxon>Clostridia</taxon>
        <taxon>Peptostreptococcales</taxon>
        <taxon>Acidaminobacteraceae</taxon>
        <taxon>Acidaminobacter</taxon>
    </lineage>
</organism>
<evidence type="ECO:0000313" key="3">
    <source>
        <dbReference type="EMBL" id="SCZ80982.1"/>
    </source>
</evidence>